<dbReference type="SMART" id="SM00342">
    <property type="entry name" value="HTH_ARAC"/>
    <property type="match status" value="1"/>
</dbReference>
<dbReference type="Pfam" id="PF12833">
    <property type="entry name" value="HTH_18"/>
    <property type="match status" value="1"/>
</dbReference>
<dbReference type="Proteomes" id="UP000279972">
    <property type="component" value="Chromosome"/>
</dbReference>
<dbReference type="KEGG" id="clac:EG342_22465"/>
<evidence type="ECO:0000256" key="2">
    <source>
        <dbReference type="ARBA" id="ARBA00023125"/>
    </source>
</evidence>
<evidence type="ECO:0000256" key="3">
    <source>
        <dbReference type="ARBA" id="ARBA00023163"/>
    </source>
</evidence>
<evidence type="ECO:0000313" key="8">
    <source>
        <dbReference type="Proteomes" id="UP000279972"/>
    </source>
</evidence>
<dbReference type="EMBL" id="PPEH01000002">
    <property type="protein sequence ID" value="PNW14602.1"/>
    <property type="molecule type" value="Genomic_DNA"/>
</dbReference>
<organism evidence="6 7">
    <name type="scientific">Chryseobacterium lactis</name>
    <dbReference type="NCBI Taxonomy" id="1241981"/>
    <lineage>
        <taxon>Bacteria</taxon>
        <taxon>Pseudomonadati</taxon>
        <taxon>Bacteroidota</taxon>
        <taxon>Flavobacteriia</taxon>
        <taxon>Flavobacteriales</taxon>
        <taxon>Weeksellaceae</taxon>
        <taxon>Chryseobacterium group</taxon>
        <taxon>Chryseobacterium</taxon>
    </lineage>
</organism>
<dbReference type="PROSITE" id="PS01124">
    <property type="entry name" value="HTH_ARAC_FAMILY_2"/>
    <property type="match status" value="1"/>
</dbReference>
<dbReference type="PANTHER" id="PTHR43280:SF32">
    <property type="entry name" value="TRANSCRIPTIONAL REGULATORY PROTEIN"/>
    <property type="match status" value="1"/>
</dbReference>
<dbReference type="AlphaFoldDB" id="A0AA91YHX0"/>
<feature type="domain" description="HTH araC/xylS-type" evidence="4">
    <location>
        <begin position="183"/>
        <end position="281"/>
    </location>
</feature>
<dbReference type="Gene3D" id="1.10.10.60">
    <property type="entry name" value="Homeodomain-like"/>
    <property type="match status" value="1"/>
</dbReference>
<evidence type="ECO:0000256" key="1">
    <source>
        <dbReference type="ARBA" id="ARBA00023015"/>
    </source>
</evidence>
<dbReference type="InterPro" id="IPR037923">
    <property type="entry name" value="HTH-like"/>
</dbReference>
<dbReference type="InterPro" id="IPR009057">
    <property type="entry name" value="Homeodomain-like_sf"/>
</dbReference>
<evidence type="ECO:0000313" key="7">
    <source>
        <dbReference type="Proteomes" id="UP000236262"/>
    </source>
</evidence>
<keyword evidence="2" id="KW-0238">DNA-binding</keyword>
<dbReference type="Proteomes" id="UP000236262">
    <property type="component" value="Unassembled WGS sequence"/>
</dbReference>
<proteinExistence type="predicted"/>
<name>A0AA91YHX0_CHRLC</name>
<evidence type="ECO:0000313" key="5">
    <source>
        <dbReference type="EMBL" id="AZA84483.1"/>
    </source>
</evidence>
<keyword evidence="8" id="KW-1185">Reference proteome</keyword>
<keyword evidence="3" id="KW-0804">Transcription</keyword>
<dbReference type="RefSeq" id="WP_103290144.1">
    <property type="nucleotide sequence ID" value="NZ_CP033924.1"/>
</dbReference>
<gene>
    <name evidence="6" type="ORF">C1637_06495</name>
    <name evidence="5" type="ORF">EG342_22465</name>
</gene>
<dbReference type="PANTHER" id="PTHR43280">
    <property type="entry name" value="ARAC-FAMILY TRANSCRIPTIONAL REGULATOR"/>
    <property type="match status" value="1"/>
</dbReference>
<protein>
    <submittedName>
        <fullName evidence="5">AraC family transcriptional regulator</fullName>
    </submittedName>
</protein>
<dbReference type="InterPro" id="IPR018060">
    <property type="entry name" value="HTH_AraC"/>
</dbReference>
<evidence type="ECO:0000313" key="6">
    <source>
        <dbReference type="EMBL" id="PNW14602.1"/>
    </source>
</evidence>
<dbReference type="SUPFAM" id="SSF46689">
    <property type="entry name" value="Homeodomain-like"/>
    <property type="match status" value="1"/>
</dbReference>
<dbReference type="GO" id="GO:0043565">
    <property type="term" value="F:sequence-specific DNA binding"/>
    <property type="evidence" value="ECO:0007669"/>
    <property type="project" value="InterPro"/>
</dbReference>
<evidence type="ECO:0000259" key="4">
    <source>
        <dbReference type="PROSITE" id="PS01124"/>
    </source>
</evidence>
<reference evidence="5 8" key="2">
    <citation type="submission" date="2018-11" db="EMBL/GenBank/DDBJ databases">
        <title>Proposal to divide the Flavobacteriaceae and reorganize its genera based on Amino Acid Identity values calculated from whole genome sequences.</title>
        <authorList>
            <person name="Nicholson A.C."/>
            <person name="Gulvik C.A."/>
            <person name="Whitney A.M."/>
            <person name="Humrighouse B.W."/>
            <person name="Bell M."/>
            <person name="Holmes B."/>
            <person name="Steigerwalt A.G."/>
            <person name="Villarma A."/>
            <person name="Sheth M."/>
            <person name="Batra D."/>
            <person name="Pryor J."/>
            <person name="Bernardet J.-F."/>
            <person name="Hugo C."/>
            <person name="Kampfer P."/>
            <person name="Newman J."/>
            <person name="McQuiston J.R."/>
        </authorList>
    </citation>
    <scope>NUCLEOTIDE SEQUENCE [LARGE SCALE GENOMIC DNA]</scope>
    <source>
        <strain evidence="5 8">KC_1864</strain>
    </source>
</reference>
<sequence length="292" mass="34907">MNEKKNPVQKFKEIQGRLKIYHDIFFYEPKGLCPLYTPVSHDFFSLLLFKETKGKHSIDGKEYPVEGMQLHMVFPGQVRWWDYERHGEIYKLFVSGEVFERLEGLMQLPVFMYKEKPVINLNEEIFEKLLHEFKDIRDELNNPSPVMNEIIYSKMKIIARYISNEVQKNAEYLNIYEDHPVLFDFMTLLNQNFRQERSKKYYADQLRINANYLNILCKKYLGHTATEVIQSQTLEKIKYKLMMTKDPLKDIAFDFNFQNYGHFSGFIKKHTGLTPKKFRELYSVSEGKNTDQ</sequence>
<keyword evidence="1" id="KW-0805">Transcription regulation</keyword>
<accession>A0AA91YHX0</accession>
<dbReference type="EMBL" id="CP033924">
    <property type="protein sequence ID" value="AZA84483.1"/>
    <property type="molecule type" value="Genomic_DNA"/>
</dbReference>
<reference evidence="6 7" key="1">
    <citation type="submission" date="2018-01" db="EMBL/GenBank/DDBJ databases">
        <title>Draft genome sequences of Chryseobacterium lactis NCTC11390, Chryseobacterium oncorhynchi 701B-08, and Chryseobacterium viscerum 687B-08.</title>
        <authorList>
            <person name="Jeong J.-J."/>
            <person name="Lee Y.J."/>
            <person name="Park B."/>
            <person name="Choi I.-G."/>
            <person name="Kim K.D."/>
        </authorList>
    </citation>
    <scope>NUCLEOTIDE SEQUENCE [LARGE SCALE GENOMIC DNA]</scope>
    <source>
        <strain evidence="6 7">NCTC11390</strain>
    </source>
</reference>
<dbReference type="SUPFAM" id="SSF51215">
    <property type="entry name" value="Regulatory protein AraC"/>
    <property type="match status" value="1"/>
</dbReference>
<dbReference type="GO" id="GO:0003700">
    <property type="term" value="F:DNA-binding transcription factor activity"/>
    <property type="evidence" value="ECO:0007669"/>
    <property type="project" value="InterPro"/>
</dbReference>